<dbReference type="AlphaFoldDB" id="A7T2S9"/>
<dbReference type="PhylomeDB" id="A7T2S9"/>
<feature type="signal peptide" evidence="1">
    <location>
        <begin position="1"/>
        <end position="25"/>
    </location>
</feature>
<dbReference type="eggNOG" id="ENOG502QPW4">
    <property type="taxonomic scope" value="Eukaryota"/>
</dbReference>
<dbReference type="Proteomes" id="UP000001593">
    <property type="component" value="Unassembled WGS sequence"/>
</dbReference>
<gene>
    <name evidence="2" type="ORF">NEMVEDRAFT_v1g221515</name>
</gene>
<dbReference type="OMA" id="HIHHRER"/>
<organism evidence="2 3">
    <name type="scientific">Nematostella vectensis</name>
    <name type="common">Starlet sea anemone</name>
    <dbReference type="NCBI Taxonomy" id="45351"/>
    <lineage>
        <taxon>Eukaryota</taxon>
        <taxon>Metazoa</taxon>
        <taxon>Cnidaria</taxon>
        <taxon>Anthozoa</taxon>
        <taxon>Hexacorallia</taxon>
        <taxon>Actiniaria</taxon>
        <taxon>Edwardsiidae</taxon>
        <taxon>Nematostella</taxon>
    </lineage>
</organism>
<reference evidence="2 3" key="1">
    <citation type="journal article" date="2007" name="Science">
        <title>Sea anemone genome reveals ancestral eumetazoan gene repertoire and genomic organization.</title>
        <authorList>
            <person name="Putnam N.H."/>
            <person name="Srivastava M."/>
            <person name="Hellsten U."/>
            <person name="Dirks B."/>
            <person name="Chapman J."/>
            <person name="Salamov A."/>
            <person name="Terry A."/>
            <person name="Shapiro H."/>
            <person name="Lindquist E."/>
            <person name="Kapitonov V.V."/>
            <person name="Jurka J."/>
            <person name="Genikhovich G."/>
            <person name="Grigoriev I.V."/>
            <person name="Lucas S.M."/>
            <person name="Steele R.E."/>
            <person name="Finnerty J.R."/>
            <person name="Technau U."/>
            <person name="Martindale M.Q."/>
            <person name="Rokhsar D.S."/>
        </authorList>
    </citation>
    <scope>NUCLEOTIDE SEQUENCE [LARGE SCALE GENOMIC DNA]</scope>
    <source>
        <strain evidence="3">CH2 X CH6</strain>
    </source>
</reference>
<evidence type="ECO:0000256" key="1">
    <source>
        <dbReference type="SAM" id="SignalP"/>
    </source>
</evidence>
<evidence type="ECO:0000313" key="2">
    <source>
        <dbReference type="EMBL" id="EDO29737.1"/>
    </source>
</evidence>
<dbReference type="PANTHER" id="PTHR14918:SF3">
    <property type="entry name" value="KICSTOR COMPLEX PROTEIN SZT2"/>
    <property type="match status" value="1"/>
</dbReference>
<keyword evidence="3" id="KW-1185">Reference proteome</keyword>
<dbReference type="STRING" id="45351.A7T2S9"/>
<dbReference type="EMBL" id="DS470320">
    <property type="protein sequence ID" value="EDO29737.1"/>
    <property type="molecule type" value="Genomic_DNA"/>
</dbReference>
<dbReference type="PANTHER" id="PTHR14918">
    <property type="entry name" value="KICSTOR COMPLEX PROTEIN SZT2"/>
    <property type="match status" value="1"/>
</dbReference>
<dbReference type="InParanoid" id="A7T2S9"/>
<dbReference type="InterPro" id="IPR033228">
    <property type="entry name" value="SZT2"/>
</dbReference>
<sequence>MDLSIRKMLIHLLFCSVLSVRLREGYSLQDVSFTKGGKQIEVRLTLPWKQQVQMEYVAIAAWPISSTNRVTRVEVTVSAPYEFLLDVTYHNKEQFNSGYRALVVKKFRQTMKGLQSNDELLVHLQSFSSNPSYFTIPDSAKNGVPLFYLPPNSHNPVLSLQHAKKTSKSQESQFAVFWKPVLTLDTAVWQKWMHCHRIGLILQHDVPLPKNLHLPVGNERFHSIQCRMALSSLNSLFRDFSSFVLLENHSYIKFIRSSQEEPPSTFCLIRVTSRAPCIVVRLAFLGGTPGHHRHSMVKDILSKLRQVTAPLGLPPSSKVAKSKKRGQRLAEEKICVKVLKKPLERILVRYERVPEDLFAPYPEVPLFSVYSSFTGVQYANRTNENHMKVLCQYLYHHRWIWSVQTEGPTSTIAQLVARVLGTLTKLRLEENFNFACSNAGIITMAKEIELKDPTCGGTTYPCLIQYVMFPPYTRPAGSAVEEWVDEGKPHSPESERKLQMVTEVWIEPQFGVIHEPSSDTLDGLRYFEVPQAIYQLRY</sequence>
<protein>
    <submittedName>
        <fullName evidence="2">Uncharacterized protein</fullName>
    </submittedName>
</protein>
<keyword evidence="1" id="KW-0732">Signal</keyword>
<evidence type="ECO:0000313" key="3">
    <source>
        <dbReference type="Proteomes" id="UP000001593"/>
    </source>
</evidence>
<feature type="chain" id="PRO_5002715424" evidence="1">
    <location>
        <begin position="26"/>
        <end position="538"/>
    </location>
</feature>
<dbReference type="HOGENOM" id="CLU_506533_0_0_1"/>
<accession>A7T2S9</accession>
<name>A7T2S9_NEMVE</name>
<dbReference type="GO" id="GO:0005777">
    <property type="term" value="C:peroxisome"/>
    <property type="evidence" value="ECO:0007669"/>
    <property type="project" value="InterPro"/>
</dbReference>
<proteinExistence type="predicted"/>